<name>A0A1U8AD68_NELNU</name>
<protein>
    <submittedName>
        <fullName evidence="3">TMV resistance protein N-like</fullName>
    </submittedName>
</protein>
<dbReference type="Gene3D" id="1.10.8.430">
    <property type="entry name" value="Helical domain of apoptotic protease-activating factors"/>
    <property type="match status" value="2"/>
</dbReference>
<dbReference type="GO" id="GO:0043531">
    <property type="term" value="F:ADP binding"/>
    <property type="evidence" value="ECO:0007669"/>
    <property type="project" value="InterPro"/>
</dbReference>
<dbReference type="AlphaFoldDB" id="A0A1U8AD68"/>
<feature type="domain" description="Disease resistance protein Roq1-like winged-helix" evidence="1">
    <location>
        <begin position="174"/>
        <end position="243"/>
    </location>
</feature>
<dbReference type="InterPro" id="IPR036390">
    <property type="entry name" value="WH_DNA-bd_sf"/>
</dbReference>
<dbReference type="SUPFAM" id="SSF52540">
    <property type="entry name" value="P-loop containing nucleoside triphosphate hydrolases"/>
    <property type="match status" value="2"/>
</dbReference>
<reference evidence="3" key="1">
    <citation type="submission" date="2025-08" db="UniProtKB">
        <authorList>
            <consortium name="RefSeq"/>
        </authorList>
    </citation>
    <scope>IDENTIFICATION</scope>
</reference>
<proteinExistence type="predicted"/>
<dbReference type="GeneID" id="104601678"/>
<evidence type="ECO:0000313" key="2">
    <source>
        <dbReference type="Proteomes" id="UP000189703"/>
    </source>
</evidence>
<keyword evidence="2" id="KW-1185">Reference proteome</keyword>
<gene>
    <name evidence="3" type="primary">LOC104601678</name>
</gene>
<evidence type="ECO:0000313" key="3">
    <source>
        <dbReference type="RefSeq" id="XP_010263419.1"/>
    </source>
</evidence>
<dbReference type="Gene3D" id="3.40.50.300">
    <property type="entry name" value="P-loop containing nucleotide triphosphate hydrolases"/>
    <property type="match status" value="1"/>
</dbReference>
<dbReference type="GO" id="GO:0006952">
    <property type="term" value="P:defense response"/>
    <property type="evidence" value="ECO:0007669"/>
    <property type="project" value="InterPro"/>
</dbReference>
<sequence>MGGIGKTTISKAIYDSLYHRIEGSSFLANVREDSEKRGLYYLQKRMLSDIFKEEMNKQQISGDDNGVIVIKRRLKHTKDEIYRLQEMSNEESLQLFSLHAFKEYRPKQDYMELSKNIVEYARGLPLALVVLGSFLCGREIPERKCALKELREIPNDKLQSKLRISYDALSKQHYKDIFLDVACFFIGMDKDFVNMILKGCGFHPEIGIAVLTERCLISVNKENKLMMHDLLRDMGRQIVHEESLKDPGERSRSWSHQDAHDILKKNMLDGVNLEGDYGHLLEELRWLCWRQFPLESIPANFDLEKPVVLDMRRSYIINQPWKETKSLVVEIDEAPVRLKKFTIGCSNMTSIPTELTGNNRLLWSMRIFGVDDGVSVIKMRLHYKRVLVVLHDVDYLNQINALAGDTNCKNKIYKVQEMNNEQSLQLFSLHAFKEDHPREEYIEISNNIVEYARGIPLALV</sequence>
<dbReference type="OrthoDB" id="1095810at2759"/>
<accession>A0A1U8AD68</accession>
<dbReference type="RefSeq" id="XP_010263419.1">
    <property type="nucleotide sequence ID" value="XM_010265117.1"/>
</dbReference>
<organism evidence="2 3">
    <name type="scientific">Nelumbo nucifera</name>
    <name type="common">Sacred lotus</name>
    <dbReference type="NCBI Taxonomy" id="4432"/>
    <lineage>
        <taxon>Eukaryota</taxon>
        <taxon>Viridiplantae</taxon>
        <taxon>Streptophyta</taxon>
        <taxon>Embryophyta</taxon>
        <taxon>Tracheophyta</taxon>
        <taxon>Spermatophyta</taxon>
        <taxon>Magnoliopsida</taxon>
        <taxon>Proteales</taxon>
        <taxon>Nelumbonaceae</taxon>
        <taxon>Nelumbo</taxon>
    </lineage>
</organism>
<dbReference type="KEGG" id="nnu:104601678"/>
<dbReference type="InterPro" id="IPR027417">
    <property type="entry name" value="P-loop_NTPase"/>
</dbReference>
<dbReference type="SUPFAM" id="SSF46785">
    <property type="entry name" value="Winged helix' DNA-binding domain"/>
    <property type="match status" value="1"/>
</dbReference>
<dbReference type="PANTHER" id="PTHR11017:SF544">
    <property type="entry name" value="ADP-RIBOSYL CYCLASE_CYCLIC ADP-RIBOSE HYDROLASE"/>
    <property type="match status" value="1"/>
</dbReference>
<dbReference type="Pfam" id="PF23282">
    <property type="entry name" value="WHD_ROQ1"/>
    <property type="match status" value="1"/>
</dbReference>
<dbReference type="OMA" id="WHVHRIR"/>
<dbReference type="InterPro" id="IPR058192">
    <property type="entry name" value="WHD_ROQ1-like"/>
</dbReference>
<dbReference type="InterPro" id="IPR044974">
    <property type="entry name" value="Disease_R_plants"/>
</dbReference>
<dbReference type="PANTHER" id="PTHR11017">
    <property type="entry name" value="LEUCINE-RICH REPEAT-CONTAINING PROTEIN"/>
    <property type="match status" value="1"/>
</dbReference>
<evidence type="ECO:0000259" key="1">
    <source>
        <dbReference type="Pfam" id="PF23282"/>
    </source>
</evidence>
<dbReference type="Proteomes" id="UP000189703">
    <property type="component" value="Unplaced"/>
</dbReference>
<dbReference type="InParanoid" id="A0A1U8AD68"/>
<dbReference type="InterPro" id="IPR042197">
    <property type="entry name" value="Apaf_helical"/>
</dbReference>